<dbReference type="EMBL" id="ABIY02000096">
    <property type="protein sequence ID" value="EDV00441.1"/>
    <property type="molecule type" value="Genomic_DNA"/>
</dbReference>
<proteinExistence type="predicted"/>
<protein>
    <submittedName>
        <fullName evidence="1">Uncharacterized protein</fullName>
    </submittedName>
</protein>
<dbReference type="Proteomes" id="UP000003146">
    <property type="component" value="Unassembled WGS sequence"/>
</dbReference>
<dbReference type="HOGENOM" id="CLU_3247081_0_0_10"/>
<name>B3JKU7_9BACT</name>
<accession>B3JKU7</accession>
<dbReference type="AlphaFoldDB" id="B3JKU7"/>
<comment type="caution">
    <text evidence="1">The sequence shown here is derived from an EMBL/GenBank/DDBJ whole genome shotgun (WGS) entry which is preliminary data.</text>
</comment>
<sequence>MNTLIIRTNFTKHTAIYISKKLCRETKKSDRLPEICPKKVKN</sequence>
<organism evidence="1 2">
    <name type="scientific">Phocaeicola coprocola DSM 17136</name>
    <dbReference type="NCBI Taxonomy" id="470145"/>
    <lineage>
        <taxon>Bacteria</taxon>
        <taxon>Pseudomonadati</taxon>
        <taxon>Bacteroidota</taxon>
        <taxon>Bacteroidia</taxon>
        <taxon>Bacteroidales</taxon>
        <taxon>Bacteroidaceae</taxon>
        <taxon>Phocaeicola</taxon>
    </lineage>
</organism>
<reference evidence="1 2" key="2">
    <citation type="submission" date="2008-04" db="EMBL/GenBank/DDBJ databases">
        <authorList>
            <person name="Fulton L."/>
            <person name="Clifton S."/>
            <person name="Fulton B."/>
            <person name="Xu J."/>
            <person name="Minx P."/>
            <person name="Pepin K.H."/>
            <person name="Johnson M."/>
            <person name="Thiruvilangam P."/>
            <person name="Bhonagiri V."/>
            <person name="Nash W.E."/>
            <person name="Mardis E.R."/>
            <person name="Wilson R.K."/>
        </authorList>
    </citation>
    <scope>NUCLEOTIDE SEQUENCE [LARGE SCALE GENOMIC DNA]</scope>
    <source>
        <strain evidence="1 2">DSM 17136</strain>
    </source>
</reference>
<gene>
    <name evidence="1" type="ORF">BACCOP_02528</name>
</gene>
<reference evidence="1 2" key="1">
    <citation type="submission" date="2008-04" db="EMBL/GenBank/DDBJ databases">
        <title>Draft genome sequence of Bacteroides coprocola (DSM 17136).</title>
        <authorList>
            <person name="Sudarsanam P."/>
            <person name="Ley R."/>
            <person name="Guruge J."/>
            <person name="Turnbaugh P.J."/>
            <person name="Mahowald M."/>
            <person name="Liep D."/>
            <person name="Gordon J."/>
        </authorList>
    </citation>
    <scope>NUCLEOTIDE SEQUENCE [LARGE SCALE GENOMIC DNA]</scope>
    <source>
        <strain evidence="1 2">DSM 17136</strain>
    </source>
</reference>
<evidence type="ECO:0000313" key="2">
    <source>
        <dbReference type="Proteomes" id="UP000003146"/>
    </source>
</evidence>
<evidence type="ECO:0000313" key="1">
    <source>
        <dbReference type="EMBL" id="EDV00441.1"/>
    </source>
</evidence>